<accession>S0EU24</accession>
<feature type="domain" description="Polysaccharide chain length determinant N-terminal" evidence="12">
    <location>
        <begin position="20"/>
        <end position="97"/>
    </location>
</feature>
<dbReference type="GO" id="GO:0005524">
    <property type="term" value="F:ATP binding"/>
    <property type="evidence" value="ECO:0007669"/>
    <property type="project" value="UniProtKB-KW"/>
</dbReference>
<dbReference type="KEGG" id="ccz:CCALI_01270"/>
<dbReference type="RefSeq" id="WP_016482629.1">
    <property type="nucleotide sequence ID" value="NC_021487.1"/>
</dbReference>
<dbReference type="PANTHER" id="PTHR32309:SF13">
    <property type="entry name" value="FERRIC ENTEROBACTIN TRANSPORT PROTEIN FEPE"/>
    <property type="match status" value="1"/>
</dbReference>
<feature type="transmembrane region" description="Helical" evidence="11">
    <location>
        <begin position="425"/>
        <end position="445"/>
    </location>
</feature>
<feature type="coiled-coil region" evidence="9">
    <location>
        <begin position="364"/>
        <end position="398"/>
    </location>
</feature>
<dbReference type="OrthoDB" id="9794577at2"/>
<evidence type="ECO:0000256" key="2">
    <source>
        <dbReference type="ARBA" id="ARBA00006683"/>
    </source>
</evidence>
<dbReference type="InterPro" id="IPR005702">
    <property type="entry name" value="Wzc-like_C"/>
</dbReference>
<dbReference type="PATRIC" id="fig|1303518.3.peg.1294"/>
<proteinExistence type="inferred from homology"/>
<feature type="transmembrane region" description="Helical" evidence="11">
    <location>
        <begin position="27"/>
        <end position="44"/>
    </location>
</feature>
<dbReference type="InterPro" id="IPR003856">
    <property type="entry name" value="LPS_length_determ_N"/>
</dbReference>
<keyword evidence="4 11" id="KW-0812">Transmembrane</keyword>
<dbReference type="EMBL" id="HF951689">
    <property type="protein sequence ID" value="CCW35088.1"/>
    <property type="molecule type" value="Genomic_DNA"/>
</dbReference>
<comment type="similarity">
    <text evidence="2">Belongs to the CpsC/CapA family.</text>
</comment>
<evidence type="ECO:0000313" key="13">
    <source>
        <dbReference type="EMBL" id="CCW35088.1"/>
    </source>
</evidence>
<gene>
    <name evidence="13" type="ORF">CCALI_01270</name>
</gene>
<reference evidence="14" key="1">
    <citation type="submission" date="2013-03" db="EMBL/GenBank/DDBJ databases">
        <title>Genome sequence of Chthonomonas calidirosea, the first sequenced genome from the Armatimonadetes phylum (formally candidate division OP10).</title>
        <authorList>
            <person name="Lee K.C.Y."/>
            <person name="Morgan X.C."/>
            <person name="Dunfield P.F."/>
            <person name="Tamas I."/>
            <person name="Houghton K.M."/>
            <person name="Vyssotski M."/>
            <person name="Ryan J.L.J."/>
            <person name="Lagutin K."/>
            <person name="McDonald I.R."/>
            <person name="Stott M.B."/>
        </authorList>
    </citation>
    <scope>NUCLEOTIDE SEQUENCE [LARGE SCALE GENOMIC DNA]</scope>
    <source>
        <strain evidence="14">DSM 23976 / ICMP 18418 / T49</strain>
    </source>
</reference>
<evidence type="ECO:0000256" key="8">
    <source>
        <dbReference type="ARBA" id="ARBA00023136"/>
    </source>
</evidence>
<dbReference type="NCBIfam" id="TIGR01007">
    <property type="entry name" value="eps_fam"/>
    <property type="match status" value="1"/>
</dbReference>
<dbReference type="GO" id="GO:0004715">
    <property type="term" value="F:non-membrane spanning protein tyrosine kinase activity"/>
    <property type="evidence" value="ECO:0007669"/>
    <property type="project" value="UniProtKB-EC"/>
</dbReference>
<dbReference type="SUPFAM" id="SSF52540">
    <property type="entry name" value="P-loop containing nucleoside triphosphate hydrolases"/>
    <property type="match status" value="1"/>
</dbReference>
<comment type="subcellular location">
    <subcellularLocation>
        <location evidence="1">Cell membrane</location>
        <topology evidence="1">Multi-pass membrane protein</topology>
    </subcellularLocation>
</comment>
<evidence type="ECO:0000256" key="1">
    <source>
        <dbReference type="ARBA" id="ARBA00004651"/>
    </source>
</evidence>
<evidence type="ECO:0000256" key="9">
    <source>
        <dbReference type="SAM" id="Coils"/>
    </source>
</evidence>
<evidence type="ECO:0000313" key="14">
    <source>
        <dbReference type="Proteomes" id="UP000014227"/>
    </source>
</evidence>
<organism evidence="13 14">
    <name type="scientific">Chthonomonas calidirosea (strain DSM 23976 / ICMP 18418 / T49)</name>
    <dbReference type="NCBI Taxonomy" id="1303518"/>
    <lineage>
        <taxon>Bacteria</taxon>
        <taxon>Bacillati</taxon>
        <taxon>Armatimonadota</taxon>
        <taxon>Chthonomonadia</taxon>
        <taxon>Chthonomonadales</taxon>
        <taxon>Chthonomonadaceae</taxon>
        <taxon>Chthonomonas</taxon>
    </lineage>
</organism>
<dbReference type="Pfam" id="PF02706">
    <property type="entry name" value="Wzz"/>
    <property type="match status" value="1"/>
</dbReference>
<evidence type="ECO:0000256" key="3">
    <source>
        <dbReference type="ARBA" id="ARBA00022475"/>
    </source>
</evidence>
<keyword evidence="9" id="KW-0175">Coiled coil</keyword>
<dbReference type="Gene3D" id="3.40.50.300">
    <property type="entry name" value="P-loop containing nucleotide triphosphate hydrolases"/>
    <property type="match status" value="1"/>
</dbReference>
<dbReference type="PANTHER" id="PTHR32309">
    <property type="entry name" value="TYROSINE-PROTEIN KINASE"/>
    <property type="match status" value="1"/>
</dbReference>
<dbReference type="HOGENOM" id="CLU_009912_2_1_0"/>
<dbReference type="InterPro" id="IPR027417">
    <property type="entry name" value="P-loop_NTPase"/>
</dbReference>
<keyword evidence="7 11" id="KW-1133">Transmembrane helix</keyword>
<evidence type="ECO:0000256" key="7">
    <source>
        <dbReference type="ARBA" id="ARBA00022989"/>
    </source>
</evidence>
<keyword evidence="5" id="KW-0547">Nucleotide-binding</keyword>
<evidence type="ECO:0000256" key="6">
    <source>
        <dbReference type="ARBA" id="ARBA00022840"/>
    </source>
</evidence>
<name>S0EU24_CHTCT</name>
<dbReference type="AlphaFoldDB" id="S0EU24"/>
<evidence type="ECO:0000256" key="11">
    <source>
        <dbReference type="SAM" id="Phobius"/>
    </source>
</evidence>
<dbReference type="STRING" id="454171.CP488_02825"/>
<dbReference type="eggNOG" id="COG3206">
    <property type="taxonomic scope" value="Bacteria"/>
</dbReference>
<dbReference type="Proteomes" id="UP000014227">
    <property type="component" value="Chromosome I"/>
</dbReference>
<evidence type="ECO:0000256" key="5">
    <source>
        <dbReference type="ARBA" id="ARBA00022741"/>
    </source>
</evidence>
<protein>
    <submittedName>
        <fullName evidence="13">Capsular exopolysaccharide family</fullName>
    </submittedName>
</protein>
<keyword evidence="14" id="KW-1185">Reference proteome</keyword>
<keyword evidence="8 11" id="KW-0472">Membrane</keyword>
<dbReference type="CDD" id="cd05387">
    <property type="entry name" value="BY-kinase"/>
    <property type="match status" value="1"/>
</dbReference>
<keyword evidence="6" id="KW-0067">ATP-binding</keyword>
<dbReference type="GO" id="GO:0005886">
    <property type="term" value="C:plasma membrane"/>
    <property type="evidence" value="ECO:0007669"/>
    <property type="project" value="UniProtKB-SubCell"/>
</dbReference>
<sequence>MNAPQMIVDATPTPDARDALGVVWRRGWAFIVVLALCLGVTALVNKYMPKKWTAQATLLVQPQPPSLVGADQSTRNAVETETPATEMQLLQSEQIAARSLDWAQRHANGLTVPSMSTKEFLDRLDIENPQNTQLINISFEYGNPQIATLMANAVANAFLQYKRELVEEYATGAINSLSQRVAMAKAKYDAALAAETQFKEQHNLTDIGAQQTALLSNYHNLQDQISQLQAKIAGEQQTYNLYKKQLAAENSAILTAKTVIDPETVSQDIQQYNAAQQQLEQDKLKYTPLYPGVIPNDEARVKMLKQKLDQDLAAITNSKVPSLNNHTQLQQNYYQAMTALLADQKQLGQMMEQSAGIAAKLRDLPALYEQYQKLEQRYQSAENVYQQLRNDLDAADANRAAAQPNIQIAQLATVPTDPSSPRIRFNFGIGALIGVILGITVMLLLEQNDSRMRSLKLARQMLPGPVIGTLPRISGSHIRALEAGEPAGPIAEAYSLARANLALALRDLRHEDLEGSQVVMVTSALPGEGKSITVASLARSAARAGKRVILINADLRRPAMNQIFRTNEKIGLAEVLIGAVSVEDALVSSDTPYLTILHSGTPDRNPSDLLALPTMSELIAYLRKEADLILIDTPPCSVVADALVLAPLCDCILQVVSLDMADQVTTLETAEALRAAEPKKLLFFINRSDTRANRNYHSYYYYNKNGASARNGHTPDKDKPSVPSLAPETNVSGEMALPQEEEG</sequence>
<feature type="coiled-coil region" evidence="9">
    <location>
        <begin position="211"/>
        <end position="245"/>
    </location>
</feature>
<evidence type="ECO:0000256" key="4">
    <source>
        <dbReference type="ARBA" id="ARBA00022692"/>
    </source>
</evidence>
<evidence type="ECO:0000256" key="10">
    <source>
        <dbReference type="SAM" id="MobiDB-lite"/>
    </source>
</evidence>
<evidence type="ECO:0000259" key="12">
    <source>
        <dbReference type="Pfam" id="PF02706"/>
    </source>
</evidence>
<keyword evidence="3" id="KW-1003">Cell membrane</keyword>
<dbReference type="InParanoid" id="S0EU24"/>
<dbReference type="InterPro" id="IPR050445">
    <property type="entry name" value="Bact_polysacc_biosynth/exp"/>
</dbReference>
<feature type="region of interest" description="Disordered" evidence="10">
    <location>
        <begin position="708"/>
        <end position="743"/>
    </location>
</feature>
<dbReference type="eggNOG" id="COG0489">
    <property type="taxonomic scope" value="Bacteria"/>
</dbReference>